<comment type="caution">
    <text evidence="1">The sequence shown here is derived from an EMBL/GenBank/DDBJ whole genome shotgun (WGS) entry which is preliminary data.</text>
</comment>
<sequence length="139" mass="15791">MMIYWDFLGKKYNDLLKQAAFLSLIGGNVPEVLNSKSDAFYICVDSSGVELRFDRQTSVLTTIVVTNPAFYEGALNLLTQRTQVRKALGEPSNERPEKSIPVLGRVGAMDEYIDERGFSTQIVYKVGTDYVERVHYQRK</sequence>
<name>A0ABV7CEL0_9VIBR</name>
<evidence type="ECO:0000313" key="1">
    <source>
        <dbReference type="EMBL" id="MFC3025160.1"/>
    </source>
</evidence>
<organism evidence="1 2">
    <name type="scientific">Vibrio zhugei</name>
    <dbReference type="NCBI Taxonomy" id="2479546"/>
    <lineage>
        <taxon>Bacteria</taxon>
        <taxon>Pseudomonadati</taxon>
        <taxon>Pseudomonadota</taxon>
        <taxon>Gammaproteobacteria</taxon>
        <taxon>Vibrionales</taxon>
        <taxon>Vibrionaceae</taxon>
        <taxon>Vibrio</taxon>
    </lineage>
</organism>
<gene>
    <name evidence="1" type="ORF">ACFODT_15250</name>
</gene>
<evidence type="ECO:0000313" key="2">
    <source>
        <dbReference type="Proteomes" id="UP001595384"/>
    </source>
</evidence>
<dbReference type="EMBL" id="JBHRSE010000110">
    <property type="protein sequence ID" value="MFC3025160.1"/>
    <property type="molecule type" value="Genomic_DNA"/>
</dbReference>
<protein>
    <submittedName>
        <fullName evidence="1">Uncharacterized protein</fullName>
    </submittedName>
</protein>
<proteinExistence type="predicted"/>
<reference evidence="2" key="1">
    <citation type="journal article" date="2019" name="Int. J. Syst. Evol. Microbiol.">
        <title>The Global Catalogue of Microorganisms (GCM) 10K type strain sequencing project: providing services to taxonomists for standard genome sequencing and annotation.</title>
        <authorList>
            <consortium name="The Broad Institute Genomics Platform"/>
            <consortium name="The Broad Institute Genome Sequencing Center for Infectious Disease"/>
            <person name="Wu L."/>
            <person name="Ma J."/>
        </authorList>
    </citation>
    <scope>NUCLEOTIDE SEQUENCE [LARGE SCALE GENOMIC DNA]</scope>
    <source>
        <strain evidence="2">KCTC 62784</strain>
    </source>
</reference>
<keyword evidence="2" id="KW-1185">Reference proteome</keyword>
<accession>A0ABV7CEL0</accession>
<dbReference type="Proteomes" id="UP001595384">
    <property type="component" value="Unassembled WGS sequence"/>
</dbReference>
<dbReference type="RefSeq" id="WP_241967699.1">
    <property type="nucleotide sequence ID" value="NZ_AP024911.1"/>
</dbReference>